<protein>
    <submittedName>
        <fullName evidence="2">Uncharacterized protein</fullName>
    </submittedName>
</protein>
<evidence type="ECO:0000313" key="2">
    <source>
        <dbReference type="EMBL" id="CAE6703538.1"/>
    </source>
</evidence>
<comment type="caution">
    <text evidence="2">The sequence shown here is derived from an EMBL/GenBank/DDBJ whole genome shotgun (WGS) entry which is preliminary data.</text>
</comment>
<feature type="region of interest" description="Disordered" evidence="1">
    <location>
        <begin position="85"/>
        <end position="104"/>
    </location>
</feature>
<gene>
    <name evidence="2" type="ORF">NSPZN2_10855</name>
</gene>
<accession>A0ABM8QLA6</accession>
<sequence length="126" mass="13929">MEVLFRVPLCAHAFGSFFTPTPPEFLDPNTTEKCVVRKGRFHRNVFGKCTSGLLMGVKKNHGSTISAVISFEPFFKEVPDGPEYKIDHHSRSREPVRAQGKHHQEVHPKAADCLCEAVGASGADSH</sequence>
<organism evidence="2 3">
    <name type="scientific">Nitrospira defluvii</name>
    <dbReference type="NCBI Taxonomy" id="330214"/>
    <lineage>
        <taxon>Bacteria</taxon>
        <taxon>Pseudomonadati</taxon>
        <taxon>Nitrospirota</taxon>
        <taxon>Nitrospiria</taxon>
        <taxon>Nitrospirales</taxon>
        <taxon>Nitrospiraceae</taxon>
        <taxon>Nitrospira</taxon>
    </lineage>
</organism>
<name>A0ABM8QLA6_9BACT</name>
<evidence type="ECO:0000256" key="1">
    <source>
        <dbReference type="SAM" id="MobiDB-lite"/>
    </source>
</evidence>
<dbReference type="Proteomes" id="UP000675880">
    <property type="component" value="Unassembled WGS sequence"/>
</dbReference>
<evidence type="ECO:0000313" key="3">
    <source>
        <dbReference type="Proteomes" id="UP000675880"/>
    </source>
</evidence>
<dbReference type="EMBL" id="CAJNBJ010000001">
    <property type="protein sequence ID" value="CAE6703538.1"/>
    <property type="molecule type" value="Genomic_DNA"/>
</dbReference>
<proteinExistence type="predicted"/>
<keyword evidence="3" id="KW-1185">Reference proteome</keyword>
<reference evidence="2 3" key="1">
    <citation type="submission" date="2021-02" db="EMBL/GenBank/DDBJ databases">
        <authorList>
            <person name="Han P."/>
        </authorList>
    </citation>
    <scope>NUCLEOTIDE SEQUENCE [LARGE SCALE GENOMIC DNA]</scope>
    <source>
        <strain evidence="2">Candidatus Nitrospira sp. ZN2</strain>
    </source>
</reference>